<organism evidence="1 2">
    <name type="scientific">Pisolithus tinctorius Marx 270</name>
    <dbReference type="NCBI Taxonomy" id="870435"/>
    <lineage>
        <taxon>Eukaryota</taxon>
        <taxon>Fungi</taxon>
        <taxon>Dikarya</taxon>
        <taxon>Basidiomycota</taxon>
        <taxon>Agaricomycotina</taxon>
        <taxon>Agaricomycetes</taxon>
        <taxon>Agaricomycetidae</taxon>
        <taxon>Boletales</taxon>
        <taxon>Sclerodermatineae</taxon>
        <taxon>Pisolithaceae</taxon>
        <taxon>Pisolithus</taxon>
    </lineage>
</organism>
<dbReference type="OrthoDB" id="2707781at2759"/>
<dbReference type="Proteomes" id="UP000054217">
    <property type="component" value="Unassembled WGS sequence"/>
</dbReference>
<evidence type="ECO:0000313" key="1">
    <source>
        <dbReference type="EMBL" id="KIN97647.1"/>
    </source>
</evidence>
<reference evidence="2" key="2">
    <citation type="submission" date="2015-01" db="EMBL/GenBank/DDBJ databases">
        <title>Evolutionary Origins and Diversification of the Mycorrhizal Mutualists.</title>
        <authorList>
            <consortium name="DOE Joint Genome Institute"/>
            <consortium name="Mycorrhizal Genomics Consortium"/>
            <person name="Kohler A."/>
            <person name="Kuo A."/>
            <person name="Nagy L.G."/>
            <person name="Floudas D."/>
            <person name="Copeland A."/>
            <person name="Barry K.W."/>
            <person name="Cichocki N."/>
            <person name="Veneault-Fourrey C."/>
            <person name="LaButti K."/>
            <person name="Lindquist E.A."/>
            <person name="Lipzen A."/>
            <person name="Lundell T."/>
            <person name="Morin E."/>
            <person name="Murat C."/>
            <person name="Riley R."/>
            <person name="Ohm R."/>
            <person name="Sun H."/>
            <person name="Tunlid A."/>
            <person name="Henrissat B."/>
            <person name="Grigoriev I.V."/>
            <person name="Hibbett D.S."/>
            <person name="Martin F."/>
        </authorList>
    </citation>
    <scope>NUCLEOTIDE SEQUENCE [LARGE SCALE GENOMIC DNA]</scope>
    <source>
        <strain evidence="2">Marx 270</strain>
    </source>
</reference>
<protein>
    <submittedName>
        <fullName evidence="1">Uncharacterized protein</fullName>
    </submittedName>
</protein>
<dbReference type="InParanoid" id="A0A0C3IKZ2"/>
<dbReference type="AlphaFoldDB" id="A0A0C3IKZ2"/>
<accession>A0A0C3IKZ2</accession>
<reference evidence="1 2" key="1">
    <citation type="submission" date="2014-04" db="EMBL/GenBank/DDBJ databases">
        <authorList>
            <consortium name="DOE Joint Genome Institute"/>
            <person name="Kuo A."/>
            <person name="Kohler A."/>
            <person name="Costa M.D."/>
            <person name="Nagy L.G."/>
            <person name="Floudas D."/>
            <person name="Copeland A."/>
            <person name="Barry K.W."/>
            <person name="Cichocki N."/>
            <person name="Veneault-Fourrey C."/>
            <person name="LaButti K."/>
            <person name="Lindquist E.A."/>
            <person name="Lipzen A."/>
            <person name="Lundell T."/>
            <person name="Morin E."/>
            <person name="Murat C."/>
            <person name="Sun H."/>
            <person name="Tunlid A."/>
            <person name="Henrissat B."/>
            <person name="Grigoriev I.V."/>
            <person name="Hibbett D.S."/>
            <person name="Martin F."/>
            <person name="Nordberg H.P."/>
            <person name="Cantor M.N."/>
            <person name="Hua S.X."/>
        </authorList>
    </citation>
    <scope>NUCLEOTIDE SEQUENCE [LARGE SCALE GENOMIC DNA]</scope>
    <source>
        <strain evidence="1 2">Marx 270</strain>
    </source>
</reference>
<keyword evidence="2" id="KW-1185">Reference proteome</keyword>
<dbReference type="EMBL" id="KN832026">
    <property type="protein sequence ID" value="KIN97647.1"/>
    <property type="molecule type" value="Genomic_DNA"/>
</dbReference>
<dbReference type="HOGENOM" id="CLU_117309_0_0_1"/>
<name>A0A0C3IKZ2_PISTI</name>
<proteinExistence type="predicted"/>
<sequence length="140" mass="15790">KEPNAQPVPLENVALEYKDPIKLEGASQDFTALKLEEPEHEASQAITPKLEESSKYSVVLEDSDCDTSPQSASVAPLPCTVLTWDNGNPQAKEGTPSRPWKYYVRSFDPSVLPIEITRRREAMERYEDRLERGGKRCRLA</sequence>
<gene>
    <name evidence="1" type="ORF">M404DRAFT_1005940</name>
</gene>
<evidence type="ECO:0000313" key="2">
    <source>
        <dbReference type="Proteomes" id="UP000054217"/>
    </source>
</evidence>
<feature type="non-terminal residue" evidence="1">
    <location>
        <position position="1"/>
    </location>
</feature>